<name>A0A0L6VA73_9BASI</name>
<reference evidence="3 4" key="1">
    <citation type="submission" date="2015-08" db="EMBL/GenBank/DDBJ databases">
        <title>Next Generation Sequencing and Analysis of the Genome of Puccinia sorghi L Schw, the Causal Agent of Maize Common Rust.</title>
        <authorList>
            <person name="Rochi L."/>
            <person name="Burguener G."/>
            <person name="Darino M."/>
            <person name="Turjanski A."/>
            <person name="Kreff E."/>
            <person name="Dieguez M.J."/>
            <person name="Sacco F."/>
        </authorList>
    </citation>
    <scope>NUCLEOTIDE SEQUENCE [LARGE SCALE GENOMIC DNA]</scope>
    <source>
        <strain evidence="3 4">RO10H11247</strain>
    </source>
</reference>
<keyword evidence="2" id="KW-1133">Transmembrane helix</keyword>
<feature type="transmembrane region" description="Helical" evidence="2">
    <location>
        <begin position="755"/>
        <end position="776"/>
    </location>
</feature>
<evidence type="ECO:0000313" key="4">
    <source>
        <dbReference type="Proteomes" id="UP000037035"/>
    </source>
</evidence>
<evidence type="ECO:0000313" key="3">
    <source>
        <dbReference type="EMBL" id="KNZ57658.1"/>
    </source>
</evidence>
<dbReference type="AlphaFoldDB" id="A0A0L6VA73"/>
<organism evidence="3 4">
    <name type="scientific">Puccinia sorghi</name>
    <dbReference type="NCBI Taxonomy" id="27349"/>
    <lineage>
        <taxon>Eukaryota</taxon>
        <taxon>Fungi</taxon>
        <taxon>Dikarya</taxon>
        <taxon>Basidiomycota</taxon>
        <taxon>Pucciniomycotina</taxon>
        <taxon>Pucciniomycetes</taxon>
        <taxon>Pucciniales</taxon>
        <taxon>Pucciniaceae</taxon>
        <taxon>Puccinia</taxon>
    </lineage>
</organism>
<feature type="region of interest" description="Disordered" evidence="1">
    <location>
        <begin position="906"/>
        <end position="931"/>
    </location>
</feature>
<protein>
    <submittedName>
        <fullName evidence="3">Uncharacterized protein</fullName>
    </submittedName>
</protein>
<dbReference type="VEuPathDB" id="FungiDB:VP01_2105g1"/>
<dbReference type="Proteomes" id="UP000037035">
    <property type="component" value="Unassembled WGS sequence"/>
</dbReference>
<accession>A0A0L6VA73</accession>
<feature type="transmembrane region" description="Helical" evidence="2">
    <location>
        <begin position="888"/>
        <end position="905"/>
    </location>
</feature>
<keyword evidence="2" id="KW-0472">Membrane</keyword>
<keyword evidence="4" id="KW-1185">Reference proteome</keyword>
<sequence length="931" mass="106424">MILLCTFAHPPHMYFACKYWIFSTIAAEVEAPAVPSFSKKMYKYSQISGNQNYMMIYIKRKLNMCCCIWALPTPPRTLKIDMLSQDSSAFEPKSMESLNLLSLQIATIFNWEILVLLALYLSDNFGLLSFLKGENILKLDLDLISICIFGFIEVSWMEVVLKNLFVSGASVVYLDFSRELDQLLAIQRQAVIVNKITIFNKNLNNYFNKIIRHIEMSQQSNNITKYILEGLLQISVYKKLLAKGNWKLPKILITLNQASKATKCKSSYGQQSLQKKKKLAQLHAVDMQKFLGSFCCYSNHSPKLIEPSFDAQSLCILQSDCAKKIYICKHVELGWQLGWSMPHVNCRQTDLKGSALLPLWLYLSSFQLQSYSLSATIELYPFYFRHKRPSNPPFYPPDIIIPAISYPLLLPEHLKTPVLHDPIRKNHPFYPVLGYRGHLKHPCLQASLNIFLFSVNFCGPFKSYFPAPGRNHLGCKKIYITWQAIKNIRIKSEKPSAILIRSGGWDGATRFDSMSVAHAALCYDLVTHFGTCQGCPQLGDYLEHLHLCTSPSRVEANRILHPTIIFTLEDWGFCLIQHTLFPLGKIGLLQVFDGVGALELRVGGRVVGTNPHLEAQLLLVSHLEAWLSNLVWEAHHHCHPGLILLATLVQGRTSGVKITLDIFIDTSEAPKMFSLFVSFSMVSRPKLVASGLTSFTIPAVMDFMVYKKSANSPLWEFFLLIGSSLCCCKTLGTGRHGDVPASYLWVQGRMNSWKLVYITLFIFQLVSSSCLNLVFLTQFLSLSCINPIVYWCFSGLPHCFFFLFFLLYSVLSHVISLPLFVSQSLLQTLKKNSFHCLQWKCSMLEPSCHPNTTCLHVKIFRPSHCAVTTETVHQSLALLDFLHINCRQLSKFFFFFAVFVFDFNQEKKKKKKKRKKKKKKERKKERKKRKK</sequence>
<proteinExistence type="predicted"/>
<keyword evidence="2" id="KW-0812">Transmembrane</keyword>
<evidence type="ECO:0000256" key="1">
    <source>
        <dbReference type="SAM" id="MobiDB-lite"/>
    </source>
</evidence>
<comment type="caution">
    <text evidence="3">The sequence shown here is derived from an EMBL/GenBank/DDBJ whole genome shotgun (WGS) entry which is preliminary data.</text>
</comment>
<feature type="transmembrane region" description="Helical" evidence="2">
    <location>
        <begin position="788"/>
        <end position="811"/>
    </location>
</feature>
<dbReference type="EMBL" id="LAVV01006954">
    <property type="protein sequence ID" value="KNZ57658.1"/>
    <property type="molecule type" value="Genomic_DNA"/>
</dbReference>
<gene>
    <name evidence="3" type="ORF">VP01_2105g1</name>
</gene>
<feature type="compositionally biased region" description="Basic residues" evidence="1">
    <location>
        <begin position="907"/>
        <end position="931"/>
    </location>
</feature>
<evidence type="ECO:0000256" key="2">
    <source>
        <dbReference type="SAM" id="Phobius"/>
    </source>
</evidence>